<name>A0A8H7ETK0_9FUNG</name>
<sequence length="598" mass="68765">MQWRALILLLGGIAMIYVVSLLQDTPHPHPAKIYTSDSPRFRAIPDEVILSTIGGFVYQTSIWFEATLSSQKGMKHGIGPMKTGVIGCVRQMRKPLKVFLKHEENMTDTETWTETFEDRLHGPISGISQSALSNIQSSLQFAVLYHVLDGENMNHYVRIYYVIDDDDSGIPVFKYKDLQLPGSTWINTLTLEKDLILFSRDPDIYRCRISSLPADFTHPPHSEEAGLIMIESSHPCDYIKSTQTYCSQKRSLTMDLGWHQPYRTEKHQQTLSRLHSPIPDTYRLLSLDVHKTPYAFHINATIMDNVSIVTQLSELRGEPERVWIEREHWNLLHDTYSDDQSDFVFADIGNIHQERVGSDIPRVSFTKSSDSKSIVIPHVKNNFHSIDYADRAELDERYKSDHDYMYSSDGGKTYLRYARYKIRTGDAYEADILGAQMNAAGNLLAIWTGYQNQYKIYIYKRGVADLSDAPRRRPSVADKMDQWLDVSIPEPTEAEQADENFPPDWKLRMAIVVTERELNSPPAAVQFLNMTSPESKTQNNYVLVALRNGAVNSYLIDDTEEEKEVNFMTFVTERWDMLIAMSMIISVFVFNEYQQYGR</sequence>
<dbReference type="Proteomes" id="UP000605846">
    <property type="component" value="Unassembled WGS sequence"/>
</dbReference>
<feature type="chain" id="PRO_5034300734" evidence="1">
    <location>
        <begin position="22"/>
        <end position="598"/>
    </location>
</feature>
<keyword evidence="1" id="KW-0732">Signal</keyword>
<dbReference type="AlphaFoldDB" id="A0A8H7ETK0"/>
<accession>A0A8H7ETK0</accession>
<proteinExistence type="predicted"/>
<evidence type="ECO:0000313" key="3">
    <source>
        <dbReference type="Proteomes" id="UP000605846"/>
    </source>
</evidence>
<protein>
    <submittedName>
        <fullName evidence="2">Uncharacterized protein</fullName>
    </submittedName>
</protein>
<comment type="caution">
    <text evidence="2">The sequence shown here is derived from an EMBL/GenBank/DDBJ whole genome shotgun (WGS) entry which is preliminary data.</text>
</comment>
<dbReference type="OrthoDB" id="2153288at2759"/>
<feature type="signal peptide" evidence="1">
    <location>
        <begin position="1"/>
        <end position="21"/>
    </location>
</feature>
<reference evidence="2" key="1">
    <citation type="submission" date="2020-01" db="EMBL/GenBank/DDBJ databases">
        <title>Genome Sequencing of Three Apophysomyces-Like Fungal Strains Confirms a Novel Fungal Genus in the Mucoromycota with divergent Burkholderia-like Endosymbiotic Bacteria.</title>
        <authorList>
            <person name="Stajich J.E."/>
            <person name="Macias A.M."/>
            <person name="Carter-House D."/>
            <person name="Lovett B."/>
            <person name="Kasson L.R."/>
            <person name="Berry K."/>
            <person name="Grigoriev I."/>
            <person name="Chang Y."/>
            <person name="Spatafora J."/>
            <person name="Kasson M.T."/>
        </authorList>
    </citation>
    <scope>NUCLEOTIDE SEQUENCE</scope>
    <source>
        <strain evidence="2">NRRL A-21654</strain>
    </source>
</reference>
<evidence type="ECO:0000313" key="2">
    <source>
        <dbReference type="EMBL" id="KAF7726611.1"/>
    </source>
</evidence>
<dbReference type="EMBL" id="JABAYA010000075">
    <property type="protein sequence ID" value="KAF7726611.1"/>
    <property type="molecule type" value="Genomic_DNA"/>
</dbReference>
<organism evidence="2 3">
    <name type="scientific">Apophysomyces ossiformis</name>
    <dbReference type="NCBI Taxonomy" id="679940"/>
    <lineage>
        <taxon>Eukaryota</taxon>
        <taxon>Fungi</taxon>
        <taxon>Fungi incertae sedis</taxon>
        <taxon>Mucoromycota</taxon>
        <taxon>Mucoromycotina</taxon>
        <taxon>Mucoromycetes</taxon>
        <taxon>Mucorales</taxon>
        <taxon>Mucorineae</taxon>
        <taxon>Mucoraceae</taxon>
        <taxon>Apophysomyces</taxon>
    </lineage>
</organism>
<evidence type="ECO:0000256" key="1">
    <source>
        <dbReference type="SAM" id="SignalP"/>
    </source>
</evidence>
<keyword evidence="3" id="KW-1185">Reference proteome</keyword>
<gene>
    <name evidence="2" type="ORF">EC973_008575</name>
</gene>